<dbReference type="AlphaFoldDB" id="Q166I2"/>
<dbReference type="NCBIfam" id="TIGR02595">
    <property type="entry name" value="PEP_CTERM"/>
    <property type="match status" value="1"/>
</dbReference>
<dbReference type="InterPro" id="IPR013424">
    <property type="entry name" value="Ice-binding_C"/>
</dbReference>
<dbReference type="NCBIfam" id="TIGR03370">
    <property type="entry name" value="VPLPA-CTERM"/>
    <property type="match status" value="1"/>
</dbReference>
<gene>
    <name evidence="2" type="ordered locus">RD1_2554</name>
</gene>
<feature type="transmembrane region" description="Helical" evidence="1">
    <location>
        <begin position="182"/>
        <end position="201"/>
    </location>
</feature>
<evidence type="ECO:0000313" key="3">
    <source>
        <dbReference type="Proteomes" id="UP000007029"/>
    </source>
</evidence>
<evidence type="ECO:0000313" key="2">
    <source>
        <dbReference type="EMBL" id="ABG32111.1"/>
    </source>
</evidence>
<keyword evidence="1" id="KW-0472">Membrane</keyword>
<accession>Q166I2</accession>
<proteinExistence type="predicted"/>
<keyword evidence="1" id="KW-0812">Transmembrane</keyword>
<dbReference type="STRING" id="375451.RD1_2554"/>
<dbReference type="EMBL" id="CP000362">
    <property type="protein sequence ID" value="ABG32111.1"/>
    <property type="molecule type" value="Genomic_DNA"/>
</dbReference>
<keyword evidence="1" id="KW-1133">Transmembrane helix</keyword>
<protein>
    <submittedName>
        <fullName evidence="2">Uncharacterized protein</fullName>
    </submittedName>
</protein>
<dbReference type="HOGENOM" id="CLU_1179500_0_0_5"/>
<dbReference type="InterPro" id="IPR022472">
    <property type="entry name" value="VPLPA-CTERM"/>
</dbReference>
<reference evidence="2 3" key="1">
    <citation type="journal article" date="2007" name="J. Bacteriol.">
        <title>The complete genome sequence of Roseobacter denitrificans reveals a mixotrophic rather than photosynthetic metabolism.</title>
        <authorList>
            <person name="Swingley W.D."/>
            <person name="Sadekar S."/>
            <person name="Mastrian S.D."/>
            <person name="Matthies H.J."/>
            <person name="Hao J."/>
            <person name="Ramos H."/>
            <person name="Acharya C.R."/>
            <person name="Conrad A.L."/>
            <person name="Taylor H.L."/>
            <person name="Dejesa L.C."/>
            <person name="Shah M.K."/>
            <person name="O'huallachain M.E."/>
            <person name="Lince M.T."/>
            <person name="Blankenship R.E."/>
            <person name="Beatty J.T."/>
            <person name="Touchman J.W."/>
        </authorList>
    </citation>
    <scope>NUCLEOTIDE SEQUENCE [LARGE SCALE GENOMIC DNA]</scope>
    <source>
        <strain evidence="3">ATCC 33942 / OCh 114</strain>
    </source>
</reference>
<sequence>MTQAATVDFNNFAEGAVLGDNTDLGGGVFADITAFKGIDKAVVFNTLGAVNTTKDKDLLSPFTNAEDATDKRGFGNALIVQENDGAPDDNGSGGTIVFSFLTDVILDELFLLDSEIGTTASLFSGSTLVKAFSLTADNESDTGNNPANNEFTVLDFGGATGDKLEVVFTRSGAVGEIEVSAVPVPAGLPLLLGGIGAFAWIKRRKKA</sequence>
<name>Q166I2_ROSDO</name>
<dbReference type="Proteomes" id="UP000007029">
    <property type="component" value="Chromosome"/>
</dbReference>
<dbReference type="KEGG" id="rde:RD1_2554"/>
<dbReference type="eggNOG" id="ENOG5033P4I">
    <property type="taxonomic scope" value="Bacteria"/>
</dbReference>
<evidence type="ECO:0000256" key="1">
    <source>
        <dbReference type="SAM" id="Phobius"/>
    </source>
</evidence>
<keyword evidence="3" id="KW-1185">Reference proteome</keyword>
<organism evidence="2 3">
    <name type="scientific">Roseobacter denitrificans (strain ATCC 33942 / OCh 114)</name>
    <name type="common">Erythrobacter sp. (strain OCh 114)</name>
    <name type="synonym">Roseobacter denitrificans</name>
    <dbReference type="NCBI Taxonomy" id="375451"/>
    <lineage>
        <taxon>Bacteria</taxon>
        <taxon>Pseudomonadati</taxon>
        <taxon>Pseudomonadota</taxon>
        <taxon>Alphaproteobacteria</taxon>
        <taxon>Rhodobacterales</taxon>
        <taxon>Roseobacteraceae</taxon>
        <taxon>Roseobacter</taxon>
    </lineage>
</organism>